<dbReference type="AlphaFoldDB" id="A0A0H4KD07"/>
<keyword evidence="2" id="KW-1185">Reference proteome</keyword>
<dbReference type="KEGG" id="beo:BEH_07745"/>
<evidence type="ECO:0000313" key="2">
    <source>
        <dbReference type="Proteomes" id="UP000036202"/>
    </source>
</evidence>
<organism evidence="1 2">
    <name type="scientific">Priestia filamentosa</name>
    <dbReference type="NCBI Taxonomy" id="1402861"/>
    <lineage>
        <taxon>Bacteria</taxon>
        <taxon>Bacillati</taxon>
        <taxon>Bacillota</taxon>
        <taxon>Bacilli</taxon>
        <taxon>Bacillales</taxon>
        <taxon>Bacillaceae</taxon>
        <taxon>Priestia</taxon>
    </lineage>
</organism>
<accession>A0A0H4KD07</accession>
<proteinExistence type="predicted"/>
<name>A0A0H4KD07_9BACI</name>
<evidence type="ECO:0000313" key="1">
    <source>
        <dbReference type="EMBL" id="AKO92002.1"/>
    </source>
</evidence>
<dbReference type="EMBL" id="CP011974">
    <property type="protein sequence ID" value="AKO92002.1"/>
    <property type="molecule type" value="Genomic_DNA"/>
</dbReference>
<gene>
    <name evidence="1" type="ORF">BEH_07745</name>
</gene>
<sequence>MENKLKEVKEFLLQGKGYDVSDVVNDATVETFDELFEDWDFFSEDIDLNWGEDSLTNLDKFSKVFCQKVIKQVCSIIDSFEEKE</sequence>
<protein>
    <submittedName>
        <fullName evidence="1">Uncharacterized protein</fullName>
    </submittedName>
</protein>
<dbReference type="RefSeq" id="WP_046216963.1">
    <property type="nucleotide sequence ID" value="NZ_CP011974.1"/>
</dbReference>
<dbReference type="PATRIC" id="fig|135735.6.peg.1583"/>
<reference evidence="2" key="2">
    <citation type="submission" date="2015-06" db="EMBL/GenBank/DDBJ databases">
        <title>Genome Sequence of Bacillus endophyticus and Analysis of its Companion Mechanism in the Ketogulonigenium vulgare-Bacillus strain Consortium.</title>
        <authorList>
            <person name="Jia N."/>
            <person name="Du J."/>
            <person name="Ding M.-Z."/>
            <person name="Gao F."/>
            <person name="Yuan Y.-J."/>
        </authorList>
    </citation>
    <scope>NUCLEOTIDE SEQUENCE [LARGE SCALE GENOMIC DNA]</scope>
    <source>
        <strain evidence="2">Hbe603</strain>
    </source>
</reference>
<dbReference type="Proteomes" id="UP000036202">
    <property type="component" value="Chromosome"/>
</dbReference>
<reference evidence="1 2" key="1">
    <citation type="journal article" date="2015" name="PLoS ONE">
        <title>Genome Sequence of Bacillus endophyticus and Analysis of Its Companion Mechanism in the Ketogulonigenium vulgare-Bacillus Strain Consortium.</title>
        <authorList>
            <person name="Jia N."/>
            <person name="Du J."/>
            <person name="Ding M.Z."/>
            <person name="Gao F."/>
            <person name="Yuan Y.J."/>
        </authorList>
    </citation>
    <scope>NUCLEOTIDE SEQUENCE [LARGE SCALE GENOMIC DNA]</scope>
    <source>
        <strain evidence="1 2">Hbe603</strain>
    </source>
</reference>